<protein>
    <submittedName>
        <fullName evidence="1">Uncharacterized protein</fullName>
    </submittedName>
</protein>
<evidence type="ECO:0000313" key="2">
    <source>
        <dbReference type="Proteomes" id="UP001501251"/>
    </source>
</evidence>
<organism evidence="1 2">
    <name type="scientific">Streptosporangium oxazolinicum</name>
    <dbReference type="NCBI Taxonomy" id="909287"/>
    <lineage>
        <taxon>Bacteria</taxon>
        <taxon>Bacillati</taxon>
        <taxon>Actinomycetota</taxon>
        <taxon>Actinomycetes</taxon>
        <taxon>Streptosporangiales</taxon>
        <taxon>Streptosporangiaceae</taxon>
        <taxon>Streptosporangium</taxon>
    </lineage>
</organism>
<comment type="caution">
    <text evidence="1">The sequence shown here is derived from an EMBL/GenBank/DDBJ whole genome shotgun (WGS) entry which is preliminary data.</text>
</comment>
<name>A0ABP8AT62_9ACTN</name>
<accession>A0ABP8AT62</accession>
<gene>
    <name evidence="1" type="ORF">GCM10022252_27520</name>
</gene>
<dbReference type="Proteomes" id="UP001501251">
    <property type="component" value="Unassembled WGS sequence"/>
</dbReference>
<reference evidence="2" key="1">
    <citation type="journal article" date="2019" name="Int. J. Syst. Evol. Microbiol.">
        <title>The Global Catalogue of Microorganisms (GCM) 10K type strain sequencing project: providing services to taxonomists for standard genome sequencing and annotation.</title>
        <authorList>
            <consortium name="The Broad Institute Genomics Platform"/>
            <consortium name="The Broad Institute Genome Sequencing Center for Infectious Disease"/>
            <person name="Wu L."/>
            <person name="Ma J."/>
        </authorList>
    </citation>
    <scope>NUCLEOTIDE SEQUENCE [LARGE SCALE GENOMIC DNA]</scope>
    <source>
        <strain evidence="2">JCM 17388</strain>
    </source>
</reference>
<dbReference type="EMBL" id="BAABAQ010000004">
    <property type="protein sequence ID" value="GAA4189979.1"/>
    <property type="molecule type" value="Genomic_DNA"/>
</dbReference>
<keyword evidence="2" id="KW-1185">Reference proteome</keyword>
<evidence type="ECO:0000313" key="1">
    <source>
        <dbReference type="EMBL" id="GAA4189979.1"/>
    </source>
</evidence>
<sequence length="52" mass="5467">MDVDDLTAIAHVLGLTPADFLRSAAECQVCRDQAPPGFQCLTYGTFTPAAAP</sequence>
<proteinExistence type="predicted"/>